<dbReference type="Pfam" id="PF01883">
    <property type="entry name" value="FeS_assembly_P"/>
    <property type="match status" value="1"/>
</dbReference>
<dbReference type="GO" id="GO:0016226">
    <property type="term" value="P:iron-sulfur cluster assembly"/>
    <property type="evidence" value="ECO:0007669"/>
    <property type="project" value="InterPro"/>
</dbReference>
<dbReference type="SUPFAM" id="SSF52540">
    <property type="entry name" value="P-loop containing nucleoside triphosphate hydrolases"/>
    <property type="match status" value="1"/>
</dbReference>
<feature type="domain" description="DUF2249" evidence="9">
    <location>
        <begin position="374"/>
        <end position="443"/>
    </location>
</feature>
<dbReference type="KEGG" id="hla:Hlac_1341"/>
<dbReference type="RefSeq" id="WP_015910075.1">
    <property type="nucleotide sequence ID" value="NC_012029.1"/>
</dbReference>
<evidence type="ECO:0000256" key="7">
    <source>
        <dbReference type="SAM" id="MobiDB-lite"/>
    </source>
</evidence>
<keyword evidence="6" id="KW-0378">Hydrolase</keyword>
<dbReference type="GO" id="GO:0016887">
    <property type="term" value="F:ATP hydrolysis activity"/>
    <property type="evidence" value="ECO:0007669"/>
    <property type="project" value="UniProtKB-UniRule"/>
</dbReference>
<dbReference type="InterPro" id="IPR033756">
    <property type="entry name" value="YlxH/NBP35"/>
</dbReference>
<evidence type="ECO:0000259" key="9">
    <source>
        <dbReference type="Pfam" id="PF10006"/>
    </source>
</evidence>
<comment type="function">
    <text evidence="6">Binds and transfers iron-sulfur (Fe-S) clusters to target apoproteins. Can hydrolyze ATP.</text>
</comment>
<comment type="similarity">
    <text evidence="6">Belongs to the Mrp/NBP35 ATP-binding proteins family.</text>
</comment>
<dbReference type="EMBL" id="CP001365">
    <property type="protein sequence ID" value="ACM56933.1"/>
    <property type="molecule type" value="Genomic_DNA"/>
</dbReference>
<dbReference type="Gene3D" id="3.40.50.300">
    <property type="entry name" value="P-loop containing nucleotide triphosphate hydrolases"/>
    <property type="match status" value="1"/>
</dbReference>
<gene>
    <name evidence="10" type="ordered locus">Hlac_1341</name>
</gene>
<evidence type="ECO:0000256" key="2">
    <source>
        <dbReference type="ARBA" id="ARBA00022741"/>
    </source>
</evidence>
<dbReference type="GO" id="GO:0051539">
    <property type="term" value="F:4 iron, 4 sulfur cluster binding"/>
    <property type="evidence" value="ECO:0007669"/>
    <property type="project" value="TreeGrafter"/>
</dbReference>
<dbReference type="GO" id="GO:0046872">
    <property type="term" value="F:metal ion binding"/>
    <property type="evidence" value="ECO:0007669"/>
    <property type="project" value="UniProtKB-KW"/>
</dbReference>
<keyword evidence="2 6" id="KW-0547">Nucleotide-binding</keyword>
<evidence type="ECO:0000256" key="3">
    <source>
        <dbReference type="ARBA" id="ARBA00022840"/>
    </source>
</evidence>
<reference evidence="10 11" key="1">
    <citation type="journal article" date="2016" name="Stand. Genomic Sci.">
        <title>Complete genome sequence of the Antarctic Halorubrum lacusprofundi type strain ACAM 34.</title>
        <authorList>
            <person name="Anderson I.J."/>
            <person name="DasSarma P."/>
            <person name="Lucas S."/>
            <person name="Copeland A."/>
            <person name="Lapidus A."/>
            <person name="Del Rio T.G."/>
            <person name="Tice H."/>
            <person name="Dalin E."/>
            <person name="Bruce D.C."/>
            <person name="Goodwin L."/>
            <person name="Pitluck S."/>
            <person name="Sims D."/>
            <person name="Brettin T.S."/>
            <person name="Detter J.C."/>
            <person name="Han C.S."/>
            <person name="Larimer F."/>
            <person name="Hauser L."/>
            <person name="Land M."/>
            <person name="Ivanova N."/>
            <person name="Richardson P."/>
            <person name="Cavicchioli R."/>
            <person name="DasSarma S."/>
            <person name="Woese C.R."/>
            <person name="Kyrpides N.C."/>
        </authorList>
    </citation>
    <scope>NUCLEOTIDE SEQUENCE [LARGE SCALE GENOMIC DNA]</scope>
    <source>
        <strain evidence="11">ATCC 49239 / DSM 5036 / JCM 8891 / ACAM 34</strain>
    </source>
</reference>
<feature type="region of interest" description="Disordered" evidence="7">
    <location>
        <begin position="1"/>
        <end position="32"/>
    </location>
</feature>
<dbReference type="eggNOG" id="arCOG00585">
    <property type="taxonomic scope" value="Archaea"/>
</dbReference>
<dbReference type="HAMAP" id="MF_02040">
    <property type="entry name" value="Mrp_NBP35"/>
    <property type="match status" value="1"/>
</dbReference>
<evidence type="ECO:0000259" key="8">
    <source>
        <dbReference type="Pfam" id="PF01883"/>
    </source>
</evidence>
<dbReference type="Pfam" id="PF10006">
    <property type="entry name" value="DUF2249"/>
    <property type="match status" value="1"/>
</dbReference>
<dbReference type="Proteomes" id="UP000000740">
    <property type="component" value="Chromosome 1"/>
</dbReference>
<comment type="subunit">
    <text evidence="6">Homodimer.</text>
</comment>
<feature type="region of interest" description="Disordered" evidence="7">
    <location>
        <begin position="97"/>
        <end position="116"/>
    </location>
</feature>
<evidence type="ECO:0000313" key="11">
    <source>
        <dbReference type="Proteomes" id="UP000000740"/>
    </source>
</evidence>
<protein>
    <recommendedName>
        <fullName evidence="6">Iron-sulfur cluster carrier protein</fullName>
    </recommendedName>
</protein>
<keyword evidence="5 6" id="KW-0411">Iron-sulfur</keyword>
<dbReference type="GO" id="GO:0140663">
    <property type="term" value="F:ATP-dependent FeS chaperone activity"/>
    <property type="evidence" value="ECO:0007669"/>
    <property type="project" value="InterPro"/>
</dbReference>
<feature type="compositionally biased region" description="Acidic residues" evidence="7">
    <location>
        <begin position="8"/>
        <end position="23"/>
    </location>
</feature>
<dbReference type="eggNOG" id="arCOG03928">
    <property type="taxonomic scope" value="Archaea"/>
</dbReference>
<evidence type="ECO:0000256" key="1">
    <source>
        <dbReference type="ARBA" id="ARBA00022723"/>
    </source>
</evidence>
<evidence type="ECO:0000256" key="5">
    <source>
        <dbReference type="ARBA" id="ARBA00023014"/>
    </source>
</evidence>
<dbReference type="InterPro" id="IPR044304">
    <property type="entry name" value="NUBPL-like"/>
</dbReference>
<dbReference type="GO" id="GO:0005524">
    <property type="term" value="F:ATP binding"/>
    <property type="evidence" value="ECO:0007669"/>
    <property type="project" value="UniProtKB-UniRule"/>
</dbReference>
<keyword evidence="11" id="KW-1185">Reference proteome</keyword>
<evidence type="ECO:0000256" key="4">
    <source>
        <dbReference type="ARBA" id="ARBA00023004"/>
    </source>
</evidence>
<dbReference type="AlphaFoldDB" id="B9LNJ5"/>
<dbReference type="InterPro" id="IPR034904">
    <property type="entry name" value="FSCA_dom_sf"/>
</dbReference>
<keyword evidence="3 6" id="KW-0067">ATP-binding</keyword>
<organism evidence="10 11">
    <name type="scientific">Halorubrum lacusprofundi (strain ATCC 49239 / DSM 5036 / JCM 8891 / ACAM 34)</name>
    <dbReference type="NCBI Taxonomy" id="416348"/>
    <lineage>
        <taxon>Archaea</taxon>
        <taxon>Methanobacteriati</taxon>
        <taxon>Methanobacteriota</taxon>
        <taxon>Stenosarchaea group</taxon>
        <taxon>Halobacteria</taxon>
        <taxon>Halobacteriales</taxon>
        <taxon>Haloferacaceae</taxon>
        <taxon>Halorubrum</taxon>
    </lineage>
</organism>
<evidence type="ECO:0000313" key="10">
    <source>
        <dbReference type="EMBL" id="ACM56933.1"/>
    </source>
</evidence>
<comment type="caution">
    <text evidence="6">Lacks conserved residue(s) required for the propagation of feature annotation.</text>
</comment>
<dbReference type="CDD" id="cd02037">
    <property type="entry name" value="Mrp_NBP35"/>
    <property type="match status" value="1"/>
</dbReference>
<sequence length="445" mass="46872">MTDPTADISDDAVDADETDETDEPNAQKSSADAVEVALRKVRDPEAGVSVFEAGVVEDVTVADETATITADLREFPRDAVERVSAAMVRAASDAPGVSNARVEQVDPSPDLDGRSSGIETADRVIAVASTKGGVGKTTVATTLACALAAGDSDSQGSPSVGLFDADIYGPNVPEVIGASGPVYSDDDGNPVPVDAGGLEVMSMALLSDDGPLAWRGAMAHAALSDLFETTAWSGPDTVVVDMPPGTGDVALTTLQEVPVDGVVLVTTPFHAAVSDTGRALELFEENDVPVLGVVSNMGEFVCDECGTPHNLFGGDDPIEALDMPILAELPFDPEMQSTPAPRADALPEHADDLAAAVDERYEEVWSVDPPADAVDLRGLDPETRTERVEERFRELDAGEECFIVSDRDPAPVRGFLLDLVDADELPSFRVKRQNPETWFARATRP</sequence>
<proteinExistence type="inferred from homology"/>
<dbReference type="InterPro" id="IPR002744">
    <property type="entry name" value="MIP18-like"/>
</dbReference>
<dbReference type="HOGENOM" id="CLU_024839_0_0_2"/>
<dbReference type="InterPro" id="IPR019591">
    <property type="entry name" value="Mrp/NBP35_ATP-bd"/>
</dbReference>
<dbReference type="GeneID" id="7399436"/>
<evidence type="ECO:0000256" key="6">
    <source>
        <dbReference type="HAMAP-Rule" id="MF_02040"/>
    </source>
</evidence>
<dbReference type="PANTHER" id="PTHR42961">
    <property type="entry name" value="IRON-SULFUR PROTEIN NUBPL"/>
    <property type="match status" value="1"/>
</dbReference>
<keyword evidence="4 6" id="KW-0408">Iron</keyword>
<keyword evidence="1 6" id="KW-0479">Metal-binding</keyword>
<dbReference type="Gene3D" id="3.30.300.130">
    <property type="entry name" value="Fe-S cluster assembly (FSCA)"/>
    <property type="match status" value="1"/>
</dbReference>
<feature type="domain" description="MIP18 family-like" evidence="8">
    <location>
        <begin position="32"/>
        <end position="101"/>
    </location>
</feature>
<dbReference type="PANTHER" id="PTHR42961:SF2">
    <property type="entry name" value="IRON-SULFUR PROTEIN NUBPL"/>
    <property type="match status" value="1"/>
</dbReference>
<accession>B9LNJ5</accession>
<dbReference type="InterPro" id="IPR018720">
    <property type="entry name" value="DUF2249"/>
</dbReference>
<dbReference type="Pfam" id="PF10609">
    <property type="entry name" value="ParA"/>
    <property type="match status" value="1"/>
</dbReference>
<dbReference type="SUPFAM" id="SSF117916">
    <property type="entry name" value="Fe-S cluster assembly (FSCA) domain-like"/>
    <property type="match status" value="1"/>
</dbReference>
<name>B9LNJ5_HALLT</name>
<dbReference type="InterPro" id="IPR027417">
    <property type="entry name" value="P-loop_NTPase"/>
</dbReference>